<keyword evidence="7" id="KW-1185">Reference proteome</keyword>
<dbReference type="InterPro" id="IPR036390">
    <property type="entry name" value="WH_DNA-bd_sf"/>
</dbReference>
<evidence type="ECO:0000256" key="3">
    <source>
        <dbReference type="ARBA" id="ARBA00023125"/>
    </source>
</evidence>
<dbReference type="InterPro" id="IPR036388">
    <property type="entry name" value="WH-like_DNA-bd_sf"/>
</dbReference>
<proteinExistence type="inferred from homology"/>
<evidence type="ECO:0000256" key="1">
    <source>
        <dbReference type="ARBA" id="ARBA00009437"/>
    </source>
</evidence>
<dbReference type="InterPro" id="IPR005119">
    <property type="entry name" value="LysR_subst-bd"/>
</dbReference>
<dbReference type="PANTHER" id="PTHR30537">
    <property type="entry name" value="HTH-TYPE TRANSCRIPTIONAL REGULATOR"/>
    <property type="match status" value="1"/>
</dbReference>
<dbReference type="Pfam" id="PF03466">
    <property type="entry name" value="LysR_substrate"/>
    <property type="match status" value="1"/>
</dbReference>
<evidence type="ECO:0000313" key="7">
    <source>
        <dbReference type="Proteomes" id="UP000295341"/>
    </source>
</evidence>
<dbReference type="Pfam" id="PF00126">
    <property type="entry name" value="HTH_1"/>
    <property type="match status" value="1"/>
</dbReference>
<dbReference type="PANTHER" id="PTHR30537:SF3">
    <property type="entry name" value="TRANSCRIPTIONAL REGULATORY PROTEIN"/>
    <property type="match status" value="1"/>
</dbReference>
<gene>
    <name evidence="6" type="ORF">DFR24_2080</name>
</gene>
<reference evidence="6 7" key="1">
    <citation type="submission" date="2019-03" db="EMBL/GenBank/DDBJ databases">
        <title>Genomic Encyclopedia of Type Strains, Phase IV (KMG-IV): sequencing the most valuable type-strain genomes for metagenomic binning, comparative biology and taxonomic classification.</title>
        <authorList>
            <person name="Goeker M."/>
        </authorList>
    </citation>
    <scope>NUCLEOTIDE SEQUENCE [LARGE SCALE GENOMIC DNA]</scope>
    <source>
        <strain evidence="6 7">DSM 26377</strain>
    </source>
</reference>
<comment type="similarity">
    <text evidence="1">Belongs to the LysR transcriptional regulatory family.</text>
</comment>
<keyword evidence="3" id="KW-0238">DNA-binding</keyword>
<evidence type="ECO:0000256" key="4">
    <source>
        <dbReference type="ARBA" id="ARBA00023163"/>
    </source>
</evidence>
<dbReference type="PROSITE" id="PS50931">
    <property type="entry name" value="HTH_LYSR"/>
    <property type="match status" value="1"/>
</dbReference>
<dbReference type="Gene3D" id="1.10.10.10">
    <property type="entry name" value="Winged helix-like DNA-binding domain superfamily/Winged helix DNA-binding domain"/>
    <property type="match status" value="1"/>
</dbReference>
<dbReference type="OrthoDB" id="570111at2"/>
<organism evidence="6 7">
    <name type="scientific">Panacagrimonas perspica</name>
    <dbReference type="NCBI Taxonomy" id="381431"/>
    <lineage>
        <taxon>Bacteria</taxon>
        <taxon>Pseudomonadati</taxon>
        <taxon>Pseudomonadota</taxon>
        <taxon>Gammaproteobacteria</taxon>
        <taxon>Nevskiales</taxon>
        <taxon>Nevskiaceae</taxon>
        <taxon>Panacagrimonas</taxon>
    </lineage>
</organism>
<dbReference type="Proteomes" id="UP000295341">
    <property type="component" value="Unassembled WGS sequence"/>
</dbReference>
<comment type="caution">
    <text evidence="6">The sequence shown here is derived from an EMBL/GenBank/DDBJ whole genome shotgun (WGS) entry which is preliminary data.</text>
</comment>
<dbReference type="InterPro" id="IPR058163">
    <property type="entry name" value="LysR-type_TF_proteobact-type"/>
</dbReference>
<keyword evidence="2" id="KW-0805">Transcription regulation</keyword>
<dbReference type="RefSeq" id="WP_133881164.1">
    <property type="nucleotide sequence ID" value="NZ_MWIN01000001.1"/>
</dbReference>
<evidence type="ECO:0000313" key="6">
    <source>
        <dbReference type="EMBL" id="TDU32680.1"/>
    </source>
</evidence>
<dbReference type="GO" id="GO:0043565">
    <property type="term" value="F:sequence-specific DNA binding"/>
    <property type="evidence" value="ECO:0007669"/>
    <property type="project" value="TreeGrafter"/>
</dbReference>
<name>A0A4S3KCF0_9GAMM</name>
<keyword evidence="4" id="KW-0804">Transcription</keyword>
<dbReference type="InterPro" id="IPR000847">
    <property type="entry name" value="LysR_HTH_N"/>
</dbReference>
<feature type="domain" description="HTH lysR-type" evidence="5">
    <location>
        <begin position="9"/>
        <end position="66"/>
    </location>
</feature>
<dbReference type="EMBL" id="SOBT01000008">
    <property type="protein sequence ID" value="TDU32680.1"/>
    <property type="molecule type" value="Genomic_DNA"/>
</dbReference>
<sequence>MVVKKRTEPDWQDIRVFLALGRHGSLSSAARALAVNHATIARRIQSLETTLGMKLVERRKEGYVLTADGNRTLATASDMESAVQTLGREGAAEFPRGLVRVNAPPALSQGFLLKRLADLPTRHPGLDIELATDLRKVSLERHETDIAVRMLRPSDGDVVAKRLVAVAYGFYGTAALCKQIEAGAPPVFVGFDEASAHMPEAAWLAQQFPRARVSFRANNHVAQATAARAHAGIALLPHYLGRVERGLWLCKLSPVPPDREIWLVTRRQGRSDLPIRTVVEHLKTIFAEHKALFEA</sequence>
<dbReference type="SUPFAM" id="SSF46785">
    <property type="entry name" value="Winged helix' DNA-binding domain"/>
    <property type="match status" value="1"/>
</dbReference>
<evidence type="ECO:0000256" key="2">
    <source>
        <dbReference type="ARBA" id="ARBA00023015"/>
    </source>
</evidence>
<dbReference type="GO" id="GO:0003700">
    <property type="term" value="F:DNA-binding transcription factor activity"/>
    <property type="evidence" value="ECO:0007669"/>
    <property type="project" value="InterPro"/>
</dbReference>
<accession>A0A4S3KCF0</accession>
<evidence type="ECO:0000259" key="5">
    <source>
        <dbReference type="PROSITE" id="PS50931"/>
    </source>
</evidence>
<dbReference type="Gene3D" id="3.40.190.290">
    <property type="match status" value="1"/>
</dbReference>
<protein>
    <submittedName>
        <fullName evidence="6">LysR family transcriptional regulator</fullName>
    </submittedName>
</protein>
<dbReference type="AlphaFoldDB" id="A0A4S3KCF0"/>
<dbReference type="GO" id="GO:0006351">
    <property type="term" value="P:DNA-templated transcription"/>
    <property type="evidence" value="ECO:0007669"/>
    <property type="project" value="TreeGrafter"/>
</dbReference>
<dbReference type="SUPFAM" id="SSF53850">
    <property type="entry name" value="Periplasmic binding protein-like II"/>
    <property type="match status" value="1"/>
</dbReference>